<dbReference type="PATRIC" id="fig|1379870.5.peg.3955"/>
<reference evidence="1 2" key="1">
    <citation type="journal article" date="2014" name="Curr. Microbiol.">
        <title>Spirosoma radiotolerans sp. nov., a gamma-radiation-resistant bacterium isolated from gamma ray-irradiated soil.</title>
        <authorList>
            <person name="Lee J.J."/>
            <person name="Srinivasan S."/>
            <person name="Lim S."/>
            <person name="Joe M."/>
            <person name="Im S."/>
            <person name="Bae S.I."/>
            <person name="Park K.R."/>
            <person name="Han J.H."/>
            <person name="Park S.H."/>
            <person name="Joo B.M."/>
            <person name="Park S.J."/>
            <person name="Kim M.K."/>
        </authorList>
    </citation>
    <scope>NUCLEOTIDE SEQUENCE [LARGE SCALE GENOMIC DNA]</scope>
    <source>
        <strain evidence="1 2">DG5A</strain>
    </source>
</reference>
<dbReference type="SUPFAM" id="SSF53756">
    <property type="entry name" value="UDP-Glycosyltransferase/glycogen phosphorylase"/>
    <property type="match status" value="1"/>
</dbReference>
<dbReference type="InterPro" id="IPR051199">
    <property type="entry name" value="LPS_LOS_Heptosyltrfase"/>
</dbReference>
<dbReference type="GO" id="GO:0008713">
    <property type="term" value="F:ADP-heptose-lipopolysaccharide heptosyltransferase activity"/>
    <property type="evidence" value="ECO:0007669"/>
    <property type="project" value="TreeGrafter"/>
</dbReference>
<accession>A0A0E3ZXR7</accession>
<dbReference type="KEGG" id="srd:SD10_18295"/>
<dbReference type="OrthoDB" id="9797795at2"/>
<proteinExistence type="predicted"/>
<gene>
    <name evidence="1" type="ORF">SD10_18295</name>
</gene>
<evidence type="ECO:0000313" key="2">
    <source>
        <dbReference type="Proteomes" id="UP000033054"/>
    </source>
</evidence>
<dbReference type="STRING" id="1379870.SD10_18295"/>
<name>A0A0E3ZXR7_9BACT</name>
<sequence length="400" mass="45249">MIGKPRKYCAPRSVSYPLQLLDVVVDTYARGYHKRRETVEGNADVPRFLFMTSGHLGDALTLSYLFPLIQRAHPTCVIDVVAGDWCDPILANNPYIRRLIHLNHANTNRRSISRFAKWRDHIHTTKAAIELLKEESYTASIDVRFSDSPMHFLLPSIKVQKAVGFGSRGFGGLLDEEFFLPDGEFHHLDVMLAMLRSIGVHAGLSDIEPYFNFPKAARLTVRQKLPFLDGRPLLVLFPESGEISRFLPHSFWQQLVGKLLDETDFLLVGCGQLPQTAQLMDQLADDYPDRRDRLHKAVNSLSLSEVAALSELATIAFTLESLPAHLCSIFCPTVSFFKNGTGLQFFPLANYPDLVFHNHQFSRDLTIDRPGFTSVYVDQFNEDVSNQALQWLQMTVAKKA</sequence>
<dbReference type="GO" id="GO:0009244">
    <property type="term" value="P:lipopolysaccharide core region biosynthetic process"/>
    <property type="evidence" value="ECO:0007669"/>
    <property type="project" value="TreeGrafter"/>
</dbReference>
<organism evidence="1 2">
    <name type="scientific">Spirosoma radiotolerans</name>
    <dbReference type="NCBI Taxonomy" id="1379870"/>
    <lineage>
        <taxon>Bacteria</taxon>
        <taxon>Pseudomonadati</taxon>
        <taxon>Bacteroidota</taxon>
        <taxon>Cytophagia</taxon>
        <taxon>Cytophagales</taxon>
        <taxon>Cytophagaceae</taxon>
        <taxon>Spirosoma</taxon>
    </lineage>
</organism>
<keyword evidence="2" id="KW-1185">Reference proteome</keyword>
<dbReference type="PANTHER" id="PTHR30160">
    <property type="entry name" value="TETRAACYLDISACCHARIDE 4'-KINASE-RELATED"/>
    <property type="match status" value="1"/>
</dbReference>
<dbReference type="Gene3D" id="3.40.50.2000">
    <property type="entry name" value="Glycogen Phosphorylase B"/>
    <property type="match status" value="2"/>
</dbReference>
<dbReference type="HOGENOM" id="CLU_675991_0_0_10"/>
<dbReference type="AlphaFoldDB" id="A0A0E3ZXR7"/>
<evidence type="ECO:0000313" key="1">
    <source>
        <dbReference type="EMBL" id="AKD56563.1"/>
    </source>
</evidence>
<dbReference type="EMBL" id="CP010429">
    <property type="protein sequence ID" value="AKD56563.1"/>
    <property type="molecule type" value="Genomic_DNA"/>
</dbReference>
<protein>
    <submittedName>
        <fullName evidence="1">ADP-heptose--LPS heptosyltransferase</fullName>
    </submittedName>
</protein>
<keyword evidence="1" id="KW-0808">Transferase</keyword>
<dbReference type="Proteomes" id="UP000033054">
    <property type="component" value="Chromosome"/>
</dbReference>
<dbReference type="GO" id="GO:0005829">
    <property type="term" value="C:cytosol"/>
    <property type="evidence" value="ECO:0007669"/>
    <property type="project" value="TreeGrafter"/>
</dbReference>